<dbReference type="EMBL" id="JAAZQQ010000001">
    <property type="protein sequence ID" value="NKX43932.1"/>
    <property type="molecule type" value="Genomic_DNA"/>
</dbReference>
<accession>A0A7X6JW18</accession>
<name>A0A7X6JW18_9RHOB</name>
<gene>
    <name evidence="1" type="ORF">HCU73_04960</name>
</gene>
<sequence>MSRPSALAYLWRHHRVALIGMGLALAVAAVFAVRLTLFTIYWADPAHRDQRIEGWMTPGYIARSWEVEPGVIRAALALEQGHRPTLAQVAEAEGVPLPELIARLEAAIAAARAR</sequence>
<evidence type="ECO:0000313" key="2">
    <source>
        <dbReference type="Proteomes" id="UP000526408"/>
    </source>
</evidence>
<dbReference type="AlphaFoldDB" id="A0A7X6JW18"/>
<dbReference type="Proteomes" id="UP000526408">
    <property type="component" value="Unassembled WGS sequence"/>
</dbReference>
<reference evidence="1 2" key="1">
    <citation type="submission" date="2020-04" db="EMBL/GenBank/DDBJ databases">
        <authorList>
            <person name="Yoon J."/>
        </authorList>
    </citation>
    <scope>NUCLEOTIDE SEQUENCE [LARGE SCALE GENOMIC DNA]</scope>
    <source>
        <strain evidence="1 2">KMU-115</strain>
    </source>
</reference>
<comment type="caution">
    <text evidence="1">The sequence shown here is derived from an EMBL/GenBank/DDBJ whole genome shotgun (WGS) entry which is preliminary data.</text>
</comment>
<evidence type="ECO:0000313" key="1">
    <source>
        <dbReference type="EMBL" id="NKX43932.1"/>
    </source>
</evidence>
<proteinExistence type="predicted"/>
<organism evidence="1 2">
    <name type="scientific">Roseicyclus persicicus</name>
    <dbReference type="NCBI Taxonomy" id="2650661"/>
    <lineage>
        <taxon>Bacteria</taxon>
        <taxon>Pseudomonadati</taxon>
        <taxon>Pseudomonadota</taxon>
        <taxon>Alphaproteobacteria</taxon>
        <taxon>Rhodobacterales</taxon>
        <taxon>Roseobacteraceae</taxon>
        <taxon>Roseicyclus</taxon>
    </lineage>
</organism>
<keyword evidence="2" id="KW-1185">Reference proteome</keyword>
<protein>
    <submittedName>
        <fullName evidence="1">Uncharacterized protein</fullName>
    </submittedName>
</protein>
<dbReference type="RefSeq" id="WP_168622267.1">
    <property type="nucleotide sequence ID" value="NZ_JAAZQQ010000001.1"/>
</dbReference>